<evidence type="ECO:0000256" key="1">
    <source>
        <dbReference type="ARBA" id="ARBA00004651"/>
    </source>
</evidence>
<evidence type="ECO:0000256" key="5">
    <source>
        <dbReference type="ARBA" id="ARBA00023136"/>
    </source>
</evidence>
<feature type="transmembrane region" description="Helical" evidence="7">
    <location>
        <begin position="333"/>
        <end position="355"/>
    </location>
</feature>
<dbReference type="GO" id="GO:0005886">
    <property type="term" value="C:plasma membrane"/>
    <property type="evidence" value="ECO:0007669"/>
    <property type="project" value="UniProtKB-SubCell"/>
</dbReference>
<keyword evidence="5 7" id="KW-0472">Membrane</keyword>
<accession>A0A1E3W5Z6</accession>
<name>A0A1E3W5Z6_9HYPH</name>
<evidence type="ECO:0000313" key="8">
    <source>
        <dbReference type="EMBL" id="ODS01214.1"/>
    </source>
</evidence>
<evidence type="ECO:0000256" key="6">
    <source>
        <dbReference type="SAM" id="MobiDB-lite"/>
    </source>
</evidence>
<evidence type="ECO:0000256" key="2">
    <source>
        <dbReference type="ARBA" id="ARBA00022475"/>
    </source>
</evidence>
<feature type="transmembrane region" description="Helical" evidence="7">
    <location>
        <begin position="263"/>
        <end position="285"/>
    </location>
</feature>
<feature type="transmembrane region" description="Helical" evidence="7">
    <location>
        <begin position="210"/>
        <end position="229"/>
    </location>
</feature>
<keyword evidence="4 7" id="KW-1133">Transmembrane helix</keyword>
<comment type="caution">
    <text evidence="8">The sequence shown here is derived from an EMBL/GenBank/DDBJ whole genome shotgun (WGS) entry which is preliminary data.</text>
</comment>
<feature type="transmembrane region" description="Helical" evidence="7">
    <location>
        <begin position="428"/>
        <end position="450"/>
    </location>
</feature>
<gene>
    <name evidence="8" type="ORF">AUC68_12690</name>
</gene>
<proteinExistence type="predicted"/>
<evidence type="ECO:0000256" key="3">
    <source>
        <dbReference type="ARBA" id="ARBA00022692"/>
    </source>
</evidence>
<dbReference type="Proteomes" id="UP000094501">
    <property type="component" value="Unassembled WGS sequence"/>
</dbReference>
<feature type="transmembrane region" description="Helical" evidence="7">
    <location>
        <begin position="129"/>
        <end position="147"/>
    </location>
</feature>
<keyword evidence="9" id="KW-1185">Reference proteome</keyword>
<feature type="transmembrane region" description="Helical" evidence="7">
    <location>
        <begin position="76"/>
        <end position="98"/>
    </location>
</feature>
<keyword evidence="2" id="KW-1003">Cell membrane</keyword>
<feature type="transmembrane region" description="Helical" evidence="7">
    <location>
        <begin position="375"/>
        <end position="397"/>
    </location>
</feature>
<feature type="transmembrane region" description="Helical" evidence="7">
    <location>
        <begin position="40"/>
        <end position="64"/>
    </location>
</feature>
<organism evidence="8 9">
    <name type="scientific">Methyloceanibacter methanicus</name>
    <dbReference type="NCBI Taxonomy" id="1774968"/>
    <lineage>
        <taxon>Bacteria</taxon>
        <taxon>Pseudomonadati</taxon>
        <taxon>Pseudomonadota</taxon>
        <taxon>Alphaproteobacteria</taxon>
        <taxon>Hyphomicrobiales</taxon>
        <taxon>Hyphomicrobiaceae</taxon>
        <taxon>Methyloceanibacter</taxon>
    </lineage>
</organism>
<dbReference type="EMBL" id="LPWG01000002">
    <property type="protein sequence ID" value="ODS01214.1"/>
    <property type="molecule type" value="Genomic_DNA"/>
</dbReference>
<evidence type="ECO:0000256" key="7">
    <source>
        <dbReference type="SAM" id="Phobius"/>
    </source>
</evidence>
<comment type="subcellular location">
    <subcellularLocation>
        <location evidence="1">Cell membrane</location>
        <topology evidence="1">Multi-pass membrane protein</topology>
    </subcellularLocation>
</comment>
<keyword evidence="3 7" id="KW-0812">Transmembrane</keyword>
<feature type="transmembrane region" description="Helical" evidence="7">
    <location>
        <begin position="404"/>
        <end position="422"/>
    </location>
</feature>
<evidence type="ECO:0000256" key="4">
    <source>
        <dbReference type="ARBA" id="ARBA00022989"/>
    </source>
</evidence>
<dbReference type="InterPro" id="IPR050833">
    <property type="entry name" value="Poly_Biosynth_Transport"/>
</dbReference>
<feature type="transmembrane region" description="Helical" evidence="7">
    <location>
        <begin position="291"/>
        <end position="313"/>
    </location>
</feature>
<protein>
    <submittedName>
        <fullName evidence="8">Uncharacterized protein</fullName>
    </submittedName>
</protein>
<reference evidence="8 9" key="1">
    <citation type="journal article" date="2016" name="Environ. Microbiol.">
        <title>New Methyloceanibacter diversity from North Sea sediments includes methanotroph containing solely the soluble methane monooxygenase.</title>
        <authorList>
            <person name="Vekeman B."/>
            <person name="Kerckhof F.M."/>
            <person name="Cremers G."/>
            <person name="de Vos P."/>
            <person name="Vandamme P."/>
            <person name="Boon N."/>
            <person name="Op den Camp H.J."/>
            <person name="Heylen K."/>
        </authorList>
    </citation>
    <scope>NUCLEOTIDE SEQUENCE [LARGE SCALE GENOMIC DNA]</scope>
    <source>
        <strain evidence="8 9">R-67174</strain>
    </source>
</reference>
<feature type="region of interest" description="Disordered" evidence="6">
    <location>
        <begin position="1"/>
        <end position="25"/>
    </location>
</feature>
<dbReference type="PANTHER" id="PTHR30250">
    <property type="entry name" value="PST FAMILY PREDICTED COLANIC ACID TRANSPORTER"/>
    <property type="match status" value="1"/>
</dbReference>
<dbReference type="STRING" id="1774968.AUC68_12690"/>
<dbReference type="PANTHER" id="PTHR30250:SF11">
    <property type="entry name" value="O-ANTIGEN TRANSPORTER-RELATED"/>
    <property type="match status" value="1"/>
</dbReference>
<evidence type="ECO:0000313" key="9">
    <source>
        <dbReference type="Proteomes" id="UP000094501"/>
    </source>
</evidence>
<dbReference type="AlphaFoldDB" id="A0A1E3W5Z6"/>
<sequence>MRREERIAPMPRSVDPTSVSEDVMTGDGWTSSLQRSLGRLVSTSSLLSLARIAGAAAGLATQILLARTLTASGLGIFYSVTSLAAVMGVIAALGYPGIASRFVSRFREKGREDLLAAFIVHARKTVTRYAAAATIGVLAFAVFWPGLALEIRLATAAAALAIPANAALRLNGALAASFRQFALAYLPDTCIRPFVLLAGLMLLIAAGVAMTAALATCVLTVTFTGLAVVQYRQLTRTAPGADGSAASPPSRYLRVWRREAPPLVLVALFTFFFADVDILLVTLLLPSAETAIVGLCLKLALLVGFAVQVAHQVVVPDLADAHARKEHAAIHGVVLKAFGFPLAVMLGAIVVVALWGETILSLFGPEFSGAKLPLLILLGSQLARVLFGPSVALLSVVGAQRENAMLAVGALVVLALANVALVPAAGVIGAALAVVLAMIVWLGACAVVLARVSGLRTDVLHLAFRAPMESARPR</sequence>